<keyword evidence="1" id="KW-0489">Methyltransferase</keyword>
<dbReference type="GO" id="GO:0003886">
    <property type="term" value="F:DNA (cytosine-5-)-methyltransferase activity"/>
    <property type="evidence" value="ECO:0007669"/>
    <property type="project" value="UniProtKB-EC"/>
</dbReference>
<dbReference type="GO" id="GO:0032259">
    <property type="term" value="P:methylation"/>
    <property type="evidence" value="ECO:0007669"/>
    <property type="project" value="UniProtKB-KW"/>
</dbReference>
<keyword evidence="2" id="KW-0808">Transferase</keyword>
<evidence type="ECO:0000256" key="3">
    <source>
        <dbReference type="ARBA" id="ARBA00022747"/>
    </source>
</evidence>
<evidence type="ECO:0000256" key="1">
    <source>
        <dbReference type="ARBA" id="ARBA00022603"/>
    </source>
</evidence>
<dbReference type="GO" id="GO:0009307">
    <property type="term" value="P:DNA restriction-modification system"/>
    <property type="evidence" value="ECO:0007669"/>
    <property type="project" value="UniProtKB-KW"/>
</dbReference>
<organism evidence="5 6">
    <name type="scientific">Sphingobacterium mizutaii</name>
    <dbReference type="NCBI Taxonomy" id="1010"/>
    <lineage>
        <taxon>Bacteria</taxon>
        <taxon>Pseudomonadati</taxon>
        <taxon>Bacteroidota</taxon>
        <taxon>Sphingobacteriia</taxon>
        <taxon>Sphingobacteriales</taxon>
        <taxon>Sphingobacteriaceae</taxon>
        <taxon>Sphingobacterium</taxon>
    </lineage>
</organism>
<reference evidence="5 6" key="1">
    <citation type="submission" date="2017-06" db="EMBL/GenBank/DDBJ databases">
        <authorList>
            <consortium name="Pathogen Informatics"/>
        </authorList>
    </citation>
    <scope>NUCLEOTIDE SEQUENCE [LARGE SCALE GENOMIC DNA]</scope>
    <source>
        <strain evidence="5 6">NCTC12149</strain>
    </source>
</reference>
<evidence type="ECO:0000256" key="2">
    <source>
        <dbReference type="ARBA" id="ARBA00022679"/>
    </source>
</evidence>
<protein>
    <recommendedName>
        <fullName evidence="7">DNA (cytosine-5-)-methyltransferase</fullName>
    </recommendedName>
</protein>
<dbReference type="AlphaFoldDB" id="A0AAJ4X8F1"/>
<dbReference type="EMBL" id="LT906468">
    <property type="protein sequence ID" value="SNV37397.1"/>
    <property type="molecule type" value="Genomic_DNA"/>
</dbReference>
<dbReference type="RefSeq" id="WP_139185547.1">
    <property type="nucleotide sequence ID" value="NZ_FNGK01000021.1"/>
</dbReference>
<dbReference type="Proteomes" id="UP000215355">
    <property type="component" value="Chromosome 1"/>
</dbReference>
<evidence type="ECO:0000313" key="5">
    <source>
        <dbReference type="EMBL" id="SNV37397.1"/>
    </source>
</evidence>
<evidence type="ECO:0000313" key="6">
    <source>
        <dbReference type="Proteomes" id="UP000215355"/>
    </source>
</evidence>
<dbReference type="Gene3D" id="3.40.50.150">
    <property type="entry name" value="Vaccinia Virus protein VP39"/>
    <property type="match status" value="1"/>
</dbReference>
<dbReference type="KEGG" id="smiz:4412673_00207"/>
<name>A0AAJ4X8F1_9SPHI</name>
<dbReference type="SUPFAM" id="SSF53335">
    <property type="entry name" value="S-adenosyl-L-methionine-dependent methyltransferases"/>
    <property type="match status" value="1"/>
</dbReference>
<proteinExistence type="predicted"/>
<accession>A0AAJ4X8F1</accession>
<gene>
    <name evidence="5" type="ORF">SAMEA4412673_00207</name>
</gene>
<keyword evidence="3" id="KW-0680">Restriction system</keyword>
<comment type="catalytic activity">
    <reaction evidence="4">
        <text>a 2'-deoxycytidine in DNA + S-adenosyl-L-methionine = a 5-methyl-2'-deoxycytidine in DNA + S-adenosyl-L-homocysteine + H(+)</text>
        <dbReference type="Rhea" id="RHEA:13681"/>
        <dbReference type="Rhea" id="RHEA-COMP:11369"/>
        <dbReference type="Rhea" id="RHEA-COMP:11370"/>
        <dbReference type="ChEBI" id="CHEBI:15378"/>
        <dbReference type="ChEBI" id="CHEBI:57856"/>
        <dbReference type="ChEBI" id="CHEBI:59789"/>
        <dbReference type="ChEBI" id="CHEBI:85452"/>
        <dbReference type="ChEBI" id="CHEBI:85454"/>
        <dbReference type="EC" id="2.1.1.37"/>
    </reaction>
</comment>
<dbReference type="Pfam" id="PF00145">
    <property type="entry name" value="DNA_methylase"/>
    <property type="match status" value="1"/>
</dbReference>
<dbReference type="InterPro" id="IPR029063">
    <property type="entry name" value="SAM-dependent_MTases_sf"/>
</dbReference>
<dbReference type="InterPro" id="IPR001525">
    <property type="entry name" value="C5_MeTfrase"/>
</dbReference>
<evidence type="ECO:0000256" key="4">
    <source>
        <dbReference type="ARBA" id="ARBA00047422"/>
    </source>
</evidence>
<sequence>MDVIFCCSFHAGIVGERDRLINSYLSLVKKVKPKFLFFENVEGLYKVK</sequence>
<evidence type="ECO:0008006" key="7">
    <source>
        <dbReference type="Google" id="ProtNLM"/>
    </source>
</evidence>